<dbReference type="EMBL" id="VWSG01000005">
    <property type="protein sequence ID" value="KAA5535398.1"/>
    <property type="molecule type" value="Genomic_DNA"/>
</dbReference>
<dbReference type="AlphaFoldDB" id="A0A5M6CJK5"/>
<gene>
    <name evidence="1" type="ORF">F0460_08770</name>
</gene>
<dbReference type="RefSeq" id="WP_150012322.1">
    <property type="nucleotide sequence ID" value="NZ_VWSG01000005.1"/>
</dbReference>
<comment type="caution">
    <text evidence="1">The sequence shown here is derived from an EMBL/GenBank/DDBJ whole genome shotgun (WGS) entry which is preliminary data.</text>
</comment>
<reference evidence="1 2" key="1">
    <citation type="submission" date="2019-09" db="EMBL/GenBank/DDBJ databases">
        <title>Genome sequence and assembly of Flavobacterium sp.</title>
        <authorList>
            <person name="Chhetri G."/>
        </authorList>
    </citation>
    <scope>NUCLEOTIDE SEQUENCE [LARGE SCALE GENOMIC DNA]</scope>
    <source>
        <strain evidence="1 2">SNL9</strain>
    </source>
</reference>
<accession>A0A5M6CJK5</accession>
<keyword evidence="2" id="KW-1185">Reference proteome</keyword>
<sequence>MKEDFIAFSEKIEKIKSLDIISFKKLYSKKLSIFLSTDSEIVSEDLVKMKLSFDRLFLR</sequence>
<organism evidence="1 2">
    <name type="scientific">Paenimyroides baculatum</name>
    <dbReference type="NCBI Taxonomy" id="2608000"/>
    <lineage>
        <taxon>Bacteria</taxon>
        <taxon>Pseudomonadati</taxon>
        <taxon>Bacteroidota</taxon>
        <taxon>Flavobacteriia</taxon>
        <taxon>Flavobacteriales</taxon>
        <taxon>Flavobacteriaceae</taxon>
        <taxon>Paenimyroides</taxon>
    </lineage>
</organism>
<dbReference type="Proteomes" id="UP000325141">
    <property type="component" value="Unassembled WGS sequence"/>
</dbReference>
<evidence type="ECO:0000313" key="2">
    <source>
        <dbReference type="Proteomes" id="UP000325141"/>
    </source>
</evidence>
<evidence type="ECO:0000313" key="1">
    <source>
        <dbReference type="EMBL" id="KAA5535398.1"/>
    </source>
</evidence>
<name>A0A5M6CJK5_9FLAO</name>
<proteinExistence type="predicted"/>
<protein>
    <submittedName>
        <fullName evidence="1">Uncharacterized protein</fullName>
    </submittedName>
</protein>